<protein>
    <submittedName>
        <fullName evidence="2">Fructosamine kinase</fullName>
    </submittedName>
</protein>
<comment type="similarity">
    <text evidence="1">Belongs to the fructosamine kinase family.</text>
</comment>
<dbReference type="Gene3D" id="3.90.1200.10">
    <property type="match status" value="1"/>
</dbReference>
<keyword evidence="1" id="KW-0808">Transferase</keyword>
<proteinExistence type="inferred from homology"/>
<dbReference type="InterPro" id="IPR016477">
    <property type="entry name" value="Fructo-/Ketosamine-3-kinase"/>
</dbReference>
<dbReference type="GO" id="GO:0016301">
    <property type="term" value="F:kinase activity"/>
    <property type="evidence" value="ECO:0007669"/>
    <property type="project" value="UniProtKB-KW"/>
</dbReference>
<dbReference type="PIRSF" id="PIRSF006221">
    <property type="entry name" value="Ketosamine-3-kinase"/>
    <property type="match status" value="1"/>
</dbReference>
<dbReference type="SUPFAM" id="SSF56112">
    <property type="entry name" value="Protein kinase-like (PK-like)"/>
    <property type="match status" value="1"/>
</dbReference>
<dbReference type="EMBL" id="BMIN01000002">
    <property type="protein sequence ID" value="GGD01140.1"/>
    <property type="molecule type" value="Genomic_DNA"/>
</dbReference>
<keyword evidence="1 2" id="KW-0418">Kinase</keyword>
<dbReference type="PANTHER" id="PTHR12149:SF8">
    <property type="entry name" value="PROTEIN-RIBULOSAMINE 3-KINASE"/>
    <property type="match status" value="1"/>
</dbReference>
<evidence type="ECO:0000256" key="1">
    <source>
        <dbReference type="PIRNR" id="PIRNR006221"/>
    </source>
</evidence>
<sequence>MKEINQIIYHSLETLGDTSSIKETTPISGGDINQAFYVRTKEQEYFVKTNKDVPEHFFRVEAKGLEYIRDTKAIRVPEVYHYDEPKGNEQVALVMEWLKGEPTGDTEERLGRGVANMHKAYGEKFGFEEDTFIGSLPQPNRLVEDWTTYYHDDRLVPQFNMAAEKGQLPLERKQRLKKLMERLPQWLTHEVKPSLLHGDLWGGNWMAGPNGDPCLIDPSVFYGDHAFEMAFTEVFGGYSEGFYRAYQEEMPLPENYEDIKPLYQLYYLLAHLNLFGEAYAGSVDRILKRYVG</sequence>
<evidence type="ECO:0000313" key="2">
    <source>
        <dbReference type="EMBL" id="GGD01140.1"/>
    </source>
</evidence>
<dbReference type="InterPro" id="IPR011009">
    <property type="entry name" value="Kinase-like_dom_sf"/>
</dbReference>
<dbReference type="Proteomes" id="UP000642571">
    <property type="component" value="Unassembled WGS sequence"/>
</dbReference>
<reference evidence="3" key="1">
    <citation type="journal article" date="2019" name="Int. J. Syst. Evol. Microbiol.">
        <title>The Global Catalogue of Microorganisms (GCM) 10K type strain sequencing project: providing services to taxonomists for standard genome sequencing and annotation.</title>
        <authorList>
            <consortium name="The Broad Institute Genomics Platform"/>
            <consortium name="The Broad Institute Genome Sequencing Center for Infectious Disease"/>
            <person name="Wu L."/>
            <person name="Ma J."/>
        </authorList>
    </citation>
    <scope>NUCLEOTIDE SEQUENCE [LARGE SCALE GENOMIC DNA]</scope>
    <source>
        <strain evidence="3">CGMCC 1.15353</strain>
    </source>
</reference>
<accession>A0ABQ1PPZ5</accession>
<gene>
    <name evidence="2" type="ORF">GCM10011389_05520</name>
</gene>
<name>A0ABQ1PPZ5_9BACI</name>
<evidence type="ECO:0000313" key="3">
    <source>
        <dbReference type="Proteomes" id="UP000642571"/>
    </source>
</evidence>
<dbReference type="Pfam" id="PF03881">
    <property type="entry name" value="Fructosamin_kin"/>
    <property type="match status" value="1"/>
</dbReference>
<dbReference type="Gene3D" id="3.30.200.20">
    <property type="entry name" value="Phosphorylase Kinase, domain 1"/>
    <property type="match status" value="1"/>
</dbReference>
<dbReference type="PANTHER" id="PTHR12149">
    <property type="entry name" value="FRUCTOSAMINE 3 KINASE-RELATED PROTEIN"/>
    <property type="match status" value="1"/>
</dbReference>
<keyword evidence="3" id="KW-1185">Reference proteome</keyword>
<comment type="caution">
    <text evidence="2">The sequence shown here is derived from an EMBL/GenBank/DDBJ whole genome shotgun (WGS) entry which is preliminary data.</text>
</comment>
<dbReference type="RefSeq" id="WP_188650679.1">
    <property type="nucleotide sequence ID" value="NZ_BMIN01000002.1"/>
</dbReference>
<organism evidence="2 3">
    <name type="scientific">Pontibacillus salipaludis</name>
    <dbReference type="NCBI Taxonomy" id="1697394"/>
    <lineage>
        <taxon>Bacteria</taxon>
        <taxon>Bacillati</taxon>
        <taxon>Bacillota</taxon>
        <taxon>Bacilli</taxon>
        <taxon>Bacillales</taxon>
        <taxon>Bacillaceae</taxon>
        <taxon>Pontibacillus</taxon>
    </lineage>
</organism>